<dbReference type="InterPro" id="IPR036249">
    <property type="entry name" value="Thioredoxin-like_sf"/>
</dbReference>
<dbReference type="EMBL" id="VZSF01010558">
    <property type="protein sequence ID" value="NWY62248.1"/>
    <property type="molecule type" value="Genomic_DNA"/>
</dbReference>
<dbReference type="PANTHER" id="PTHR46185:SF1">
    <property type="entry name" value="GLUTAREDOXIN-1"/>
    <property type="match status" value="1"/>
</dbReference>
<evidence type="ECO:0000256" key="3">
    <source>
        <dbReference type="ARBA" id="ARBA00013662"/>
    </source>
</evidence>
<dbReference type="InterPro" id="IPR002109">
    <property type="entry name" value="Glutaredoxin"/>
</dbReference>
<dbReference type="PROSITE" id="PS00195">
    <property type="entry name" value="GLUTAREDOXIN_1"/>
    <property type="match status" value="1"/>
</dbReference>
<accession>A0A7K7FYR8</accession>
<comment type="caution">
    <text evidence="9">The sequence shown here is derived from an EMBL/GenBank/DDBJ whole genome shotgun (WGS) entry which is preliminary data.</text>
</comment>
<reference evidence="9 10" key="1">
    <citation type="submission" date="2019-09" db="EMBL/GenBank/DDBJ databases">
        <title>Bird 10,000 Genomes (B10K) Project - Family phase.</title>
        <authorList>
            <person name="Zhang G."/>
        </authorList>
    </citation>
    <scope>NUCLEOTIDE SEQUENCE [LARGE SCALE GENOMIC DNA]</scope>
    <source>
        <strain evidence="9">B10K-UC-030-51</strain>
    </source>
</reference>
<dbReference type="OrthoDB" id="418495at2759"/>
<evidence type="ECO:0000313" key="10">
    <source>
        <dbReference type="Proteomes" id="UP000557271"/>
    </source>
</evidence>
<dbReference type="GO" id="GO:0015038">
    <property type="term" value="F:glutathione disulfide oxidoreductase activity"/>
    <property type="evidence" value="ECO:0007669"/>
    <property type="project" value="TreeGrafter"/>
</dbReference>
<feature type="non-terminal residue" evidence="9">
    <location>
        <position position="1"/>
    </location>
</feature>
<keyword evidence="5" id="KW-0249">Electron transport</keyword>
<name>A0A7K7FYR8_CHIMN</name>
<evidence type="ECO:0000256" key="5">
    <source>
        <dbReference type="ARBA" id="ARBA00022982"/>
    </source>
</evidence>
<sequence length="101" mass="11631">MADRFVKSRIRDDQVTLFVNEGCPYCRNAVELFKQYNFMPGRLQVFDISGLEYVQDYFQQTTGQRTVPRVFIGRHCIGGLSDLQNLRSKLPGILRQIGATQ</sequence>
<dbReference type="Gene3D" id="3.40.30.10">
    <property type="entry name" value="Glutaredoxin"/>
    <property type="match status" value="1"/>
</dbReference>
<keyword evidence="7" id="KW-0676">Redox-active center</keyword>
<evidence type="ECO:0000259" key="8">
    <source>
        <dbReference type="Pfam" id="PF00462"/>
    </source>
</evidence>
<dbReference type="InterPro" id="IPR047185">
    <property type="entry name" value="GLRX1"/>
</dbReference>
<gene>
    <name evidence="9" type="primary">Glrx</name>
    <name evidence="9" type="ORF">CHIMIN_R05254</name>
</gene>
<evidence type="ECO:0000313" key="9">
    <source>
        <dbReference type="EMBL" id="NWY62248.1"/>
    </source>
</evidence>
<comment type="similarity">
    <text evidence="2">Belongs to the glutaredoxin family.</text>
</comment>
<feature type="domain" description="Glutaredoxin" evidence="8">
    <location>
        <begin position="15"/>
        <end position="77"/>
    </location>
</feature>
<comment type="function">
    <text evidence="1">Has a glutathione-disulfide oxidoreductase activity in the presence of NADPH and glutathione reductase. Reduces low molecular weight disulfides and proteins.</text>
</comment>
<dbReference type="SUPFAM" id="SSF52833">
    <property type="entry name" value="Thioredoxin-like"/>
    <property type="match status" value="1"/>
</dbReference>
<feature type="non-terminal residue" evidence="9">
    <location>
        <position position="101"/>
    </location>
</feature>
<evidence type="ECO:0000256" key="4">
    <source>
        <dbReference type="ARBA" id="ARBA00022448"/>
    </source>
</evidence>
<dbReference type="AlphaFoldDB" id="A0A7K7FYR8"/>
<evidence type="ECO:0000256" key="2">
    <source>
        <dbReference type="ARBA" id="ARBA00007787"/>
    </source>
</evidence>
<keyword evidence="4" id="KW-0813">Transport</keyword>
<dbReference type="InterPro" id="IPR011767">
    <property type="entry name" value="GLR_AS"/>
</dbReference>
<proteinExistence type="inferred from homology"/>
<dbReference type="PRINTS" id="PR00160">
    <property type="entry name" value="GLUTAREDOXIN"/>
</dbReference>
<dbReference type="InterPro" id="IPR014025">
    <property type="entry name" value="Glutaredoxin_subgr"/>
</dbReference>
<dbReference type="PANTHER" id="PTHR46185">
    <property type="entry name" value="GLUTAREDOXIN-1"/>
    <property type="match status" value="1"/>
</dbReference>
<keyword evidence="10" id="KW-1185">Reference proteome</keyword>
<protein>
    <recommendedName>
        <fullName evidence="3">Glutaredoxin-1</fullName>
    </recommendedName>
</protein>
<organism evidence="9 10">
    <name type="scientific">Chionis minor</name>
    <name type="common">Black-faced sheathbill</name>
    <dbReference type="NCBI Taxonomy" id="227182"/>
    <lineage>
        <taxon>Eukaryota</taxon>
        <taxon>Metazoa</taxon>
        <taxon>Chordata</taxon>
        <taxon>Craniata</taxon>
        <taxon>Vertebrata</taxon>
        <taxon>Euteleostomi</taxon>
        <taxon>Archelosauria</taxon>
        <taxon>Archosauria</taxon>
        <taxon>Dinosauria</taxon>
        <taxon>Saurischia</taxon>
        <taxon>Theropoda</taxon>
        <taxon>Coelurosauria</taxon>
        <taxon>Aves</taxon>
        <taxon>Neognathae</taxon>
        <taxon>Neoaves</taxon>
        <taxon>Charadriiformes</taxon>
        <taxon>Chionididae</taxon>
        <taxon>Chionis</taxon>
    </lineage>
</organism>
<dbReference type="Proteomes" id="UP000557271">
    <property type="component" value="Unassembled WGS sequence"/>
</dbReference>
<dbReference type="GO" id="GO:0005739">
    <property type="term" value="C:mitochondrion"/>
    <property type="evidence" value="ECO:0007669"/>
    <property type="project" value="TreeGrafter"/>
</dbReference>
<dbReference type="PROSITE" id="PS51354">
    <property type="entry name" value="GLUTAREDOXIN_2"/>
    <property type="match status" value="1"/>
</dbReference>
<evidence type="ECO:0000256" key="6">
    <source>
        <dbReference type="ARBA" id="ARBA00023157"/>
    </source>
</evidence>
<dbReference type="Pfam" id="PF00462">
    <property type="entry name" value="Glutaredoxin"/>
    <property type="match status" value="1"/>
</dbReference>
<keyword evidence="6" id="KW-1015">Disulfide bond</keyword>
<evidence type="ECO:0000256" key="1">
    <source>
        <dbReference type="ARBA" id="ARBA00002549"/>
    </source>
</evidence>
<evidence type="ECO:0000256" key="7">
    <source>
        <dbReference type="ARBA" id="ARBA00023284"/>
    </source>
</evidence>